<reference evidence="1" key="3">
    <citation type="journal article" date="2017" name="Nature">
        <title>Genome sequence of the progenitor of the wheat D genome Aegilops tauschii.</title>
        <authorList>
            <person name="Luo M.C."/>
            <person name="Gu Y.Q."/>
            <person name="Puiu D."/>
            <person name="Wang H."/>
            <person name="Twardziok S.O."/>
            <person name="Deal K.R."/>
            <person name="Huo N."/>
            <person name="Zhu T."/>
            <person name="Wang L."/>
            <person name="Wang Y."/>
            <person name="McGuire P.E."/>
            <person name="Liu S."/>
            <person name="Long H."/>
            <person name="Ramasamy R.K."/>
            <person name="Rodriguez J.C."/>
            <person name="Van S.L."/>
            <person name="Yuan L."/>
            <person name="Wang Z."/>
            <person name="Xia Z."/>
            <person name="Xiao L."/>
            <person name="Anderson O.D."/>
            <person name="Ouyang S."/>
            <person name="Liang Y."/>
            <person name="Zimin A.V."/>
            <person name="Pertea G."/>
            <person name="Qi P."/>
            <person name="Bennetzen J.L."/>
            <person name="Dai X."/>
            <person name="Dawson M.W."/>
            <person name="Muller H.G."/>
            <person name="Kugler K."/>
            <person name="Rivarola-Duarte L."/>
            <person name="Spannagl M."/>
            <person name="Mayer K.F.X."/>
            <person name="Lu F.H."/>
            <person name="Bevan M.W."/>
            <person name="Leroy P."/>
            <person name="Li P."/>
            <person name="You F.M."/>
            <person name="Sun Q."/>
            <person name="Liu Z."/>
            <person name="Lyons E."/>
            <person name="Wicker T."/>
            <person name="Salzberg S.L."/>
            <person name="Devos K.M."/>
            <person name="Dvorak J."/>
        </authorList>
    </citation>
    <scope>NUCLEOTIDE SEQUENCE [LARGE SCALE GENOMIC DNA]</scope>
    <source>
        <strain evidence="1">cv. AL8/78</strain>
    </source>
</reference>
<keyword evidence="2" id="KW-1185">Reference proteome</keyword>
<reference evidence="1" key="5">
    <citation type="journal article" date="2021" name="G3 (Bethesda)">
        <title>Aegilops tauschii genome assembly Aet v5.0 features greater sequence contiguity and improved annotation.</title>
        <authorList>
            <person name="Wang L."/>
            <person name="Zhu T."/>
            <person name="Rodriguez J.C."/>
            <person name="Deal K.R."/>
            <person name="Dubcovsky J."/>
            <person name="McGuire P.E."/>
            <person name="Lux T."/>
            <person name="Spannagl M."/>
            <person name="Mayer K.F.X."/>
            <person name="Baldrich P."/>
            <person name="Meyers B.C."/>
            <person name="Huo N."/>
            <person name="Gu Y.Q."/>
            <person name="Zhou H."/>
            <person name="Devos K.M."/>
            <person name="Bennetzen J.L."/>
            <person name="Unver T."/>
            <person name="Budak H."/>
            <person name="Gulick P.J."/>
            <person name="Galiba G."/>
            <person name="Kalapos B."/>
            <person name="Nelson D.R."/>
            <person name="Li P."/>
            <person name="You F.M."/>
            <person name="Luo M.C."/>
            <person name="Dvorak J."/>
        </authorList>
    </citation>
    <scope>NUCLEOTIDE SEQUENCE [LARGE SCALE GENOMIC DNA]</scope>
    <source>
        <strain evidence="1">cv. AL8/78</strain>
    </source>
</reference>
<dbReference type="Gramene" id="AET7Gv20782000.19">
    <property type="protein sequence ID" value="AET7Gv20782000.19"/>
    <property type="gene ID" value="AET7Gv20782000"/>
</dbReference>
<reference evidence="2" key="2">
    <citation type="journal article" date="2017" name="Nat. Plants">
        <title>The Aegilops tauschii genome reveals multiple impacts of transposons.</title>
        <authorList>
            <person name="Zhao G."/>
            <person name="Zou C."/>
            <person name="Li K."/>
            <person name="Wang K."/>
            <person name="Li T."/>
            <person name="Gao L."/>
            <person name="Zhang X."/>
            <person name="Wang H."/>
            <person name="Yang Z."/>
            <person name="Liu X."/>
            <person name="Jiang W."/>
            <person name="Mao L."/>
            <person name="Kong X."/>
            <person name="Jiao Y."/>
            <person name="Jia J."/>
        </authorList>
    </citation>
    <scope>NUCLEOTIDE SEQUENCE [LARGE SCALE GENOMIC DNA]</scope>
    <source>
        <strain evidence="2">cv. AL8/78</strain>
    </source>
</reference>
<protein>
    <submittedName>
        <fullName evidence="1">Uncharacterized protein</fullName>
    </submittedName>
</protein>
<reference evidence="1" key="4">
    <citation type="submission" date="2019-03" db="UniProtKB">
        <authorList>
            <consortium name="EnsemblPlants"/>
        </authorList>
    </citation>
    <scope>IDENTIFICATION</scope>
</reference>
<evidence type="ECO:0000313" key="1">
    <source>
        <dbReference type="EnsemblPlants" id="AET7Gv20782000.19"/>
    </source>
</evidence>
<accession>A0A453S188</accession>
<proteinExistence type="predicted"/>
<dbReference type="AlphaFoldDB" id="A0A453S188"/>
<dbReference type="EnsemblPlants" id="AET7Gv20782000.19">
    <property type="protein sequence ID" value="AET7Gv20782000.19"/>
    <property type="gene ID" value="AET7Gv20782000"/>
</dbReference>
<name>A0A453S188_AEGTS</name>
<reference evidence="2" key="1">
    <citation type="journal article" date="2014" name="Science">
        <title>Ancient hybridizations among the ancestral genomes of bread wheat.</title>
        <authorList>
            <consortium name="International Wheat Genome Sequencing Consortium,"/>
            <person name="Marcussen T."/>
            <person name="Sandve S.R."/>
            <person name="Heier L."/>
            <person name="Spannagl M."/>
            <person name="Pfeifer M."/>
            <person name="Jakobsen K.S."/>
            <person name="Wulff B.B."/>
            <person name="Steuernagel B."/>
            <person name="Mayer K.F."/>
            <person name="Olsen O.A."/>
        </authorList>
    </citation>
    <scope>NUCLEOTIDE SEQUENCE [LARGE SCALE GENOMIC DNA]</scope>
    <source>
        <strain evidence="2">cv. AL8/78</strain>
    </source>
</reference>
<organism evidence="1 2">
    <name type="scientific">Aegilops tauschii subsp. strangulata</name>
    <name type="common">Goatgrass</name>
    <dbReference type="NCBI Taxonomy" id="200361"/>
    <lineage>
        <taxon>Eukaryota</taxon>
        <taxon>Viridiplantae</taxon>
        <taxon>Streptophyta</taxon>
        <taxon>Embryophyta</taxon>
        <taxon>Tracheophyta</taxon>
        <taxon>Spermatophyta</taxon>
        <taxon>Magnoliopsida</taxon>
        <taxon>Liliopsida</taxon>
        <taxon>Poales</taxon>
        <taxon>Poaceae</taxon>
        <taxon>BOP clade</taxon>
        <taxon>Pooideae</taxon>
        <taxon>Triticodae</taxon>
        <taxon>Triticeae</taxon>
        <taxon>Triticinae</taxon>
        <taxon>Aegilops</taxon>
    </lineage>
</organism>
<dbReference type="Proteomes" id="UP000015105">
    <property type="component" value="Chromosome 7D"/>
</dbReference>
<evidence type="ECO:0000313" key="2">
    <source>
        <dbReference type="Proteomes" id="UP000015105"/>
    </source>
</evidence>
<sequence length="64" mass="6998">RLDEASTGARHRRPSAVVAATLEDLVPSLSPFRPTVPARSARIAFFRPDLLAFTMTFAVDHAYG</sequence>